<name>A0ABQ5KCG6_9EUKA</name>
<sequence>HSHMVGHETVHHRKAFLPDIRRKSQGNPTGRSCILNPGKSSGCPGTYCFALSAVIAIQTVKLAFSILKTTGRELNKGLPH</sequence>
<accession>A0ABQ5KCG6</accession>
<reference evidence="1" key="1">
    <citation type="submission" date="2022-03" db="EMBL/GenBank/DDBJ databases">
        <title>Draft genome sequence of Aduncisulcus paluster, a free-living microaerophilic Fornicata.</title>
        <authorList>
            <person name="Yuyama I."/>
            <person name="Kume K."/>
            <person name="Tamura T."/>
            <person name="Inagaki Y."/>
            <person name="Hashimoto T."/>
        </authorList>
    </citation>
    <scope>NUCLEOTIDE SEQUENCE</scope>
    <source>
        <strain evidence="1">NY0171</strain>
    </source>
</reference>
<dbReference type="EMBL" id="BQXS01001192">
    <property type="protein sequence ID" value="GKT30243.1"/>
    <property type="molecule type" value="Genomic_DNA"/>
</dbReference>
<protein>
    <submittedName>
        <fullName evidence="1">Uncharacterized protein</fullName>
    </submittedName>
</protein>
<gene>
    <name evidence="1" type="ORF">ADUPG1_001444</name>
</gene>
<evidence type="ECO:0000313" key="1">
    <source>
        <dbReference type="EMBL" id="GKT30243.1"/>
    </source>
</evidence>
<comment type="caution">
    <text evidence="1">The sequence shown here is derived from an EMBL/GenBank/DDBJ whole genome shotgun (WGS) entry which is preliminary data.</text>
</comment>
<dbReference type="Proteomes" id="UP001057375">
    <property type="component" value="Unassembled WGS sequence"/>
</dbReference>
<organism evidence="1 2">
    <name type="scientific">Aduncisulcus paluster</name>
    <dbReference type="NCBI Taxonomy" id="2918883"/>
    <lineage>
        <taxon>Eukaryota</taxon>
        <taxon>Metamonada</taxon>
        <taxon>Carpediemonas-like organisms</taxon>
        <taxon>Aduncisulcus</taxon>
    </lineage>
</organism>
<evidence type="ECO:0000313" key="2">
    <source>
        <dbReference type="Proteomes" id="UP001057375"/>
    </source>
</evidence>
<keyword evidence="2" id="KW-1185">Reference proteome</keyword>
<proteinExistence type="predicted"/>
<feature type="non-terminal residue" evidence="1">
    <location>
        <position position="1"/>
    </location>
</feature>